<dbReference type="AlphaFoldDB" id="A0A818M0U7"/>
<evidence type="ECO:0000313" key="3">
    <source>
        <dbReference type="Proteomes" id="UP000663844"/>
    </source>
</evidence>
<protein>
    <submittedName>
        <fullName evidence="2">Uncharacterized protein</fullName>
    </submittedName>
</protein>
<sequence length="173" mass="18949">MSGRKILTICLIMTIIIIPIAQLSFGFYYLESTTLCPFQKDLMLLMSMGGVFQAIFFAAAIAFIYTITPAQYKTDKKLTAAQVSAKGSNGAMQLLIGSIMCIFAACAIVFVVLINSRIYGNYKLVQYTDTKLPTYCLSTIFSGAFGFMIASYVAFILFFILAAILLLGIGIEK</sequence>
<evidence type="ECO:0000313" key="2">
    <source>
        <dbReference type="EMBL" id="CAF3577592.1"/>
    </source>
</evidence>
<proteinExistence type="predicted"/>
<feature type="transmembrane region" description="Helical" evidence="1">
    <location>
        <begin position="140"/>
        <end position="169"/>
    </location>
</feature>
<accession>A0A818M0U7</accession>
<feature type="transmembrane region" description="Helical" evidence="1">
    <location>
        <begin position="94"/>
        <end position="120"/>
    </location>
</feature>
<feature type="transmembrane region" description="Helical" evidence="1">
    <location>
        <begin position="42"/>
        <end position="67"/>
    </location>
</feature>
<dbReference type="Proteomes" id="UP000663844">
    <property type="component" value="Unassembled WGS sequence"/>
</dbReference>
<gene>
    <name evidence="2" type="ORF">OXD698_LOCUS5238</name>
</gene>
<keyword evidence="1" id="KW-1133">Transmembrane helix</keyword>
<dbReference type="EMBL" id="CAJOAZ010000209">
    <property type="protein sequence ID" value="CAF3577592.1"/>
    <property type="molecule type" value="Genomic_DNA"/>
</dbReference>
<feature type="transmembrane region" description="Helical" evidence="1">
    <location>
        <begin position="7"/>
        <end position="30"/>
    </location>
</feature>
<keyword evidence="1" id="KW-0472">Membrane</keyword>
<keyword evidence="1" id="KW-0812">Transmembrane</keyword>
<comment type="caution">
    <text evidence="2">The sequence shown here is derived from an EMBL/GenBank/DDBJ whole genome shotgun (WGS) entry which is preliminary data.</text>
</comment>
<evidence type="ECO:0000256" key="1">
    <source>
        <dbReference type="SAM" id="Phobius"/>
    </source>
</evidence>
<reference evidence="2" key="1">
    <citation type="submission" date="2021-02" db="EMBL/GenBank/DDBJ databases">
        <authorList>
            <person name="Nowell W R."/>
        </authorList>
    </citation>
    <scope>NUCLEOTIDE SEQUENCE</scope>
</reference>
<name>A0A818M0U7_9BILA</name>
<organism evidence="2 3">
    <name type="scientific">Adineta steineri</name>
    <dbReference type="NCBI Taxonomy" id="433720"/>
    <lineage>
        <taxon>Eukaryota</taxon>
        <taxon>Metazoa</taxon>
        <taxon>Spiralia</taxon>
        <taxon>Gnathifera</taxon>
        <taxon>Rotifera</taxon>
        <taxon>Eurotatoria</taxon>
        <taxon>Bdelloidea</taxon>
        <taxon>Adinetida</taxon>
        <taxon>Adinetidae</taxon>
        <taxon>Adineta</taxon>
    </lineage>
</organism>